<proteinExistence type="predicted"/>
<keyword evidence="2" id="KW-1185">Reference proteome</keyword>
<evidence type="ECO:0000313" key="1">
    <source>
        <dbReference type="EMBL" id="AEK09928.1"/>
    </source>
</evidence>
<dbReference type="Proteomes" id="UP000008418">
    <property type="component" value="Segment"/>
</dbReference>
<organism evidence="1 2">
    <name type="scientific">Mycobacterium phage Rey</name>
    <dbReference type="NCBI Taxonomy" id="1034115"/>
    <lineage>
        <taxon>Viruses</taxon>
        <taxon>Duplodnaviria</taxon>
        <taxon>Heunggongvirae</taxon>
        <taxon>Uroviricota</taxon>
        <taxon>Caudoviricetes</taxon>
        <taxon>Vilmaviridae</taxon>
        <taxon>Mclasvirinae</taxon>
        <taxon>Reyvirus</taxon>
        <taxon>Reyvirus rey</taxon>
    </lineage>
</organism>
<dbReference type="KEGG" id="vg:40080928"/>
<dbReference type="EMBL" id="JF937105">
    <property type="protein sequence ID" value="AEK09928.1"/>
    <property type="molecule type" value="Genomic_DNA"/>
</dbReference>
<sequence>MLVKWEQEVSLLPAPSINYERLNNCPAIWLELSLEEVQAMLRDDIEELAYLYSQQAEDAVEAAATGRQPNYRIRSLIKAWERTQDAHWSWFKEISNAHNRAAEGTPVLGEAVVGEGN</sequence>
<dbReference type="GeneID" id="40080928"/>
<accession>G1D578</accession>
<evidence type="ECO:0000313" key="2">
    <source>
        <dbReference type="Proteomes" id="UP000008418"/>
    </source>
</evidence>
<name>G1D578_9CAUD</name>
<dbReference type="OrthoDB" id="35781at10239"/>
<reference evidence="1 2" key="1">
    <citation type="journal article" date="2011" name="PLoS ONE">
        <title>Cluster K Mycobacteriophages: Insights into the Evolutionary Origins of Mycobacteriophage TM4.</title>
        <authorList>
            <person name="Pope W.H."/>
            <person name="Ferreira C.M."/>
            <person name="Jacobs-Sera D."/>
            <person name="Benjamin R.C."/>
            <person name="Davis A.J."/>
            <person name="Dejong R.J."/>
            <person name="Elgin S.C."/>
            <person name="Guilfoile F.R."/>
            <person name="Forsyth M.H."/>
            <person name="Harris A.D."/>
            <person name="Harvey S.E."/>
            <person name="Hughes L.E."/>
            <person name="Hynes P.M."/>
            <person name="Jackson A.S."/>
            <person name="Jalal M.D."/>
            <person name="Macmurray E.A."/>
            <person name="Manley C.M."/>
            <person name="McDonough M.J."/>
            <person name="Mosier J.L."/>
            <person name="Osterbann L.J."/>
            <person name="Rabinowitz H.S."/>
            <person name="Rhyan C.N."/>
            <person name="Russell D.A."/>
            <person name="Saha M.S."/>
            <person name="Shaffer C.D."/>
            <person name="Simon S.E."/>
            <person name="Sims E.F."/>
            <person name="Tovar I.G."/>
            <person name="Weisser E.G."/>
            <person name="Wertz J.T."/>
            <person name="Weston-Hafer K.A."/>
            <person name="Williamson K.E."/>
            <person name="Zhang B."/>
            <person name="Cresawn S.G."/>
            <person name="Jain P."/>
            <person name="Piuri M."/>
            <person name="Jacobs W.R.Jr."/>
            <person name="Hendrix R.W."/>
            <person name="Hatfull G.F."/>
        </authorList>
    </citation>
    <scope>NUCLEOTIDE SEQUENCE [LARGE SCALE GENOMIC DNA]</scope>
    <source>
        <strain evidence="1">Rey</strain>
    </source>
</reference>
<dbReference type="RefSeq" id="YP_009605006.1">
    <property type="nucleotide sequence ID" value="NC_041971.1"/>
</dbReference>
<protein>
    <submittedName>
        <fullName evidence="1">Uncharacterized protein</fullName>
    </submittedName>
</protein>
<gene>
    <name evidence="1" type="primary">16</name>
    <name evidence="1" type="ORF">PBI_REY_16</name>
</gene>